<dbReference type="Proteomes" id="UP000699462">
    <property type="component" value="Unassembled WGS sequence"/>
</dbReference>
<feature type="compositionally biased region" description="Basic residues" evidence="1">
    <location>
        <begin position="55"/>
        <end position="67"/>
    </location>
</feature>
<evidence type="ECO:0000256" key="1">
    <source>
        <dbReference type="SAM" id="MobiDB-lite"/>
    </source>
</evidence>
<protein>
    <submittedName>
        <fullName evidence="2">Uncharacterized protein</fullName>
    </submittedName>
</protein>
<accession>A0A8T0D7U4</accession>
<feature type="region of interest" description="Disordered" evidence="1">
    <location>
        <begin position="224"/>
        <end position="243"/>
    </location>
</feature>
<dbReference type="AlphaFoldDB" id="A0A8T0D7U4"/>
<feature type="compositionally biased region" description="Low complexity" evidence="1">
    <location>
        <begin position="638"/>
        <end position="650"/>
    </location>
</feature>
<reference evidence="2 3" key="1">
    <citation type="submission" date="2019-07" db="EMBL/GenBank/DDBJ databases">
        <title>Annotation for the trematode Paragonimus westermani.</title>
        <authorList>
            <person name="Choi Y.-J."/>
        </authorList>
    </citation>
    <scope>NUCLEOTIDE SEQUENCE [LARGE SCALE GENOMIC DNA]</scope>
    <source>
        <strain evidence="2">180907_Pwestermani</strain>
    </source>
</reference>
<comment type="caution">
    <text evidence="2">The sequence shown here is derived from an EMBL/GenBank/DDBJ whole genome shotgun (WGS) entry which is preliminary data.</text>
</comment>
<organism evidence="2 3">
    <name type="scientific">Paragonimus westermani</name>
    <dbReference type="NCBI Taxonomy" id="34504"/>
    <lineage>
        <taxon>Eukaryota</taxon>
        <taxon>Metazoa</taxon>
        <taxon>Spiralia</taxon>
        <taxon>Lophotrochozoa</taxon>
        <taxon>Platyhelminthes</taxon>
        <taxon>Trematoda</taxon>
        <taxon>Digenea</taxon>
        <taxon>Plagiorchiida</taxon>
        <taxon>Troglotremata</taxon>
        <taxon>Troglotrematidae</taxon>
        <taxon>Paragonimus</taxon>
    </lineage>
</organism>
<dbReference type="EMBL" id="JTDF01011854">
    <property type="protein sequence ID" value="KAF8563446.1"/>
    <property type="molecule type" value="Genomic_DNA"/>
</dbReference>
<feature type="compositionally biased region" description="Low complexity" evidence="1">
    <location>
        <begin position="1087"/>
        <end position="1105"/>
    </location>
</feature>
<name>A0A8T0D7U4_9TREM</name>
<evidence type="ECO:0000313" key="3">
    <source>
        <dbReference type="Proteomes" id="UP000699462"/>
    </source>
</evidence>
<gene>
    <name evidence="2" type="ORF">P879_07999</name>
</gene>
<proteinExistence type="predicted"/>
<evidence type="ECO:0000313" key="2">
    <source>
        <dbReference type="EMBL" id="KAF8563446.1"/>
    </source>
</evidence>
<sequence>MSFWNSYSHSASPNKPYSWITRILLPCDSDANRTEPQHSRKRQSFRTERGVSPIHSRRSSVRARSRPRVIDASGSRASPVPTLFNFRPDPVYSSSVFKPRAKNVRSSSLKVESHLMEPNDRISDVERGVRMLESKKRLCPTFSSEFSPVQTKIDDDLTAYDSKRRRVGATAVVSVSPSVSTLGDGEATQGFHFTSIGELRTCQFNGYPGGNAFTGSFTSSAPVSAASHEHTSKPFEQKNGLEGPSNFERLFVNSSSVNDTVGNRQKDSQASVRRRIPYMSPAELEALFQVQSDTSAKTVHSRESVSSESEDFDDFDKLPRKFAKVSSATPIDSVRRSIDTSLPCSSLKQPCSLAESSTSSFVEIPATKPSTPHRVGSVARFIANLDARDSLISPVTPIMSVSSATSCISPSLMLNHSACLSPSDMSSRVARIRTLLGTSSGATTVPAFNNAASNVVSLSFAPSSLSSASLGPTFSLPASGFPSLPLKDALSSTALETGSSVTVSTSKPAFSFSFPTIVTTTTVAIPTNTNSQSVATESLMSNRSTISSSTVGPCLGNAVTAVHPVTAITALSSSGFSTVIPSTTVVVSAVPFSLPSLPAFSAPGQSVTKKPPATVPLTVMNTPPGLASTPGAVPTLDTTSTTTSTTSTGSSTPFGFSAPVGVTSSASIPPTCVSVSSNVFSPALTSNGSTNVSTGQLFNFNPSSCATVSKFITSTSEPLAVSCTRTTSSFCFSGANPASTCSSSDVAFTKFFSGTSPATSVPVSTVTSALTGVSSAFQFPQLTSPATTITSETKPTFSFPRVGLTSSATPFSLSSTASTTSVLTSTVGSSSLFSFGGSSNVIGSFNFTSPTSGATSLPVCSGTVTTVVPHSTPALSSFATGSTPNLFVLGMKPASISKASSTVTDTTGSTITSTVSWFNKPSTSSVSWFGSSSVTSSLGGTATVPHLSTSPSGQFSFGTPTCTGTLTTVATAPSQLFQFTSSNPVGTTVGNTGITLTSPVSATSLFMFGQQTPSANPFQPTTTTTATNSFHFGGSAASTPSATGFNFMPSSSVAIPTFGATQSQPTGGFVFGQSPLGFTGLSSTASNPFAFGSSPSNPAAAGVAAPRRRPTASRRMRRP</sequence>
<feature type="region of interest" description="Disordered" evidence="1">
    <location>
        <begin position="1087"/>
        <end position="1119"/>
    </location>
</feature>
<keyword evidence="3" id="KW-1185">Reference proteome</keyword>
<feature type="region of interest" description="Disordered" evidence="1">
    <location>
        <begin position="30"/>
        <end position="75"/>
    </location>
</feature>
<feature type="compositionally biased region" description="Basic and acidic residues" evidence="1">
    <location>
        <begin position="227"/>
        <end position="236"/>
    </location>
</feature>
<dbReference type="OrthoDB" id="6276208at2759"/>
<feature type="region of interest" description="Disordered" evidence="1">
    <location>
        <begin position="622"/>
        <end position="650"/>
    </location>
</feature>
<feature type="compositionally biased region" description="Basic residues" evidence="1">
    <location>
        <begin position="1106"/>
        <end position="1119"/>
    </location>
</feature>